<proteinExistence type="predicted"/>
<dbReference type="Gene3D" id="1.20.1270.90">
    <property type="entry name" value="AF1782-like"/>
    <property type="match status" value="1"/>
</dbReference>
<evidence type="ECO:0000313" key="4">
    <source>
        <dbReference type="Proteomes" id="UP000028984"/>
    </source>
</evidence>
<evidence type="ECO:0000313" key="3">
    <source>
        <dbReference type="EMBL" id="KFI83631.1"/>
    </source>
</evidence>
<feature type="region of interest" description="Disordered" evidence="1">
    <location>
        <begin position="95"/>
        <end position="236"/>
    </location>
</feature>
<dbReference type="Pfam" id="PF07554">
    <property type="entry name" value="FIVAR"/>
    <property type="match status" value="1"/>
</dbReference>
<comment type="caution">
    <text evidence="3">The sequence shown here is derived from an EMBL/GenBank/DDBJ whole genome shotgun (WGS) entry which is preliminary data.</text>
</comment>
<evidence type="ECO:0000256" key="2">
    <source>
        <dbReference type="SAM" id="Phobius"/>
    </source>
</evidence>
<feature type="compositionally biased region" description="Polar residues" evidence="1">
    <location>
        <begin position="119"/>
        <end position="137"/>
    </location>
</feature>
<gene>
    <name evidence="3" type="ORF">BREU_2044</name>
</gene>
<dbReference type="eggNOG" id="ENOG502ZIJN">
    <property type="taxonomic scope" value="Bacteria"/>
</dbReference>
<feature type="transmembrane region" description="Helical" evidence="2">
    <location>
        <begin position="328"/>
        <end position="349"/>
    </location>
</feature>
<dbReference type="AlphaFoldDB" id="A0A087CK31"/>
<feature type="compositionally biased region" description="Low complexity" evidence="1">
    <location>
        <begin position="568"/>
        <end position="601"/>
    </location>
</feature>
<feature type="compositionally biased region" description="Acidic residues" evidence="1">
    <location>
        <begin position="298"/>
        <end position="307"/>
    </location>
</feature>
<reference evidence="3 4" key="1">
    <citation type="submission" date="2014-03" db="EMBL/GenBank/DDBJ databases">
        <title>Genomics of Bifidobacteria.</title>
        <authorList>
            <person name="Ventura M."/>
            <person name="Milani C."/>
            <person name="Lugli G.A."/>
        </authorList>
    </citation>
    <scope>NUCLEOTIDE SEQUENCE [LARGE SCALE GENOMIC DNA]</scope>
    <source>
        <strain evidence="3 4">DSM 23975</strain>
    </source>
</reference>
<evidence type="ECO:0000256" key="1">
    <source>
        <dbReference type="SAM" id="MobiDB-lite"/>
    </source>
</evidence>
<feature type="compositionally biased region" description="Polar residues" evidence="1">
    <location>
        <begin position="224"/>
        <end position="235"/>
    </location>
</feature>
<accession>A0A087CK31</accession>
<name>A0A087CK31_9BIFI</name>
<keyword evidence="2" id="KW-0472">Membrane</keyword>
<dbReference type="STRING" id="1437610.BREU_2044"/>
<keyword evidence="2" id="KW-0812">Transmembrane</keyword>
<protein>
    <submittedName>
        <fullName evidence="3">Putative Sugar-binding Domain</fullName>
    </submittedName>
</protein>
<keyword evidence="2" id="KW-1133">Transmembrane helix</keyword>
<feature type="region of interest" description="Disordered" evidence="1">
    <location>
        <begin position="538"/>
        <end position="601"/>
    </location>
</feature>
<feature type="region of interest" description="Disordered" evidence="1">
    <location>
        <begin position="274"/>
        <end position="322"/>
    </location>
</feature>
<dbReference type="EMBL" id="JGZK01000021">
    <property type="protein sequence ID" value="KFI83631.1"/>
    <property type="molecule type" value="Genomic_DNA"/>
</dbReference>
<feature type="compositionally biased region" description="Basic and acidic residues" evidence="1">
    <location>
        <begin position="545"/>
        <end position="564"/>
    </location>
</feature>
<dbReference type="Proteomes" id="UP000028984">
    <property type="component" value="Unassembled WGS sequence"/>
</dbReference>
<organism evidence="3 4">
    <name type="scientific">Bifidobacterium reuteri DSM 23975</name>
    <dbReference type="NCBI Taxonomy" id="1437610"/>
    <lineage>
        <taxon>Bacteria</taxon>
        <taxon>Bacillati</taxon>
        <taxon>Actinomycetota</taxon>
        <taxon>Actinomycetes</taxon>
        <taxon>Bifidobacteriales</taxon>
        <taxon>Bifidobacteriaceae</taxon>
        <taxon>Bifidobacterium</taxon>
    </lineage>
</organism>
<keyword evidence="4" id="KW-1185">Reference proteome</keyword>
<feature type="compositionally biased region" description="Polar residues" evidence="1">
    <location>
        <begin position="184"/>
        <end position="201"/>
    </location>
</feature>
<sequence>MAFPAVARLWCRCNRCRRDRHRRCRQCTAHPGDAGTDVSGTIQLFELGRCAGMGHGSGRPTGTIRATRAADAAGTASATSASALRGDTGIPAISRNTAADARPGASDPANRRTGPANRTAGSRITTNRPCRRTTTVRLGSGHAEFPPGSPRSPGRSVGSANPAGSAVAVRPAHASDAVHPPTQPLQQPVSSEASEEATQLFQPTQPPTVVSTPNAALPPLGSPTAPSQDQATQAYSPLAQPPAIPLATESAANAANGEIPADEEATQVFQPVTNPPARLAGTEEPAQPLPPAISPFEQFEDEDDADSGDGNGRGQHNGGADKKDTRKIAITAAIVVAVVALIGGGLFLWRSNSSKVSQTAALTECKVVAKQYDAAKKKLESAVTKGQSTSQTAKGKVADSTTIDTLNAAVEKGQNPADTASCDSNLSADQLKQQVKDMQGNVDTVTDQTDAINSAIKAVTASQKTADVDAKKSKLSSAVSQAQATLTGSAGNVADENTRTALQTAITTANNVMNSSNPSDADIDNAISALQKAESDVNASMQAKQKADAEAKAKADEEAKKQAEEEAQQQQQQQQQNGNDQSNGGDQSTDGGDSSTSGSTN</sequence>